<protein>
    <submittedName>
        <fullName evidence="1">Uncharacterized protein</fullName>
    </submittedName>
</protein>
<sequence>MTLAKGRLDLHIKPVRVRFDDNQWHKIIVHRKVQEQSAVKDGKCKVMTSFKGVAFNTAYTSDENRLTFLVTCPVSFFAANNGTIAARFSSIASSQMASPTLQRATTKENRLPYPDTIGHADLREPSVLTSLRAETCNGIGSISLFAVVVPEANRSANGRESNIVSMSRVYTNIHRVLRAIGPIMQLFTR</sequence>
<dbReference type="Proteomes" id="UP001177670">
    <property type="component" value="Unassembled WGS sequence"/>
</dbReference>
<comment type="caution">
    <text evidence="1">The sequence shown here is derived from an EMBL/GenBank/DDBJ whole genome shotgun (WGS) entry which is preliminary data.</text>
</comment>
<name>A0AA40KTP8_9HYME</name>
<accession>A0AA40KTP8</accession>
<evidence type="ECO:0000313" key="2">
    <source>
        <dbReference type="Proteomes" id="UP001177670"/>
    </source>
</evidence>
<dbReference type="EMBL" id="JAHYIQ010000004">
    <property type="protein sequence ID" value="KAK1132600.1"/>
    <property type="molecule type" value="Genomic_DNA"/>
</dbReference>
<evidence type="ECO:0000313" key="1">
    <source>
        <dbReference type="EMBL" id="KAK1132600.1"/>
    </source>
</evidence>
<organism evidence="1 2">
    <name type="scientific">Melipona bicolor</name>
    <dbReference type="NCBI Taxonomy" id="60889"/>
    <lineage>
        <taxon>Eukaryota</taxon>
        <taxon>Metazoa</taxon>
        <taxon>Ecdysozoa</taxon>
        <taxon>Arthropoda</taxon>
        <taxon>Hexapoda</taxon>
        <taxon>Insecta</taxon>
        <taxon>Pterygota</taxon>
        <taxon>Neoptera</taxon>
        <taxon>Endopterygota</taxon>
        <taxon>Hymenoptera</taxon>
        <taxon>Apocrita</taxon>
        <taxon>Aculeata</taxon>
        <taxon>Apoidea</taxon>
        <taxon>Anthophila</taxon>
        <taxon>Apidae</taxon>
        <taxon>Melipona</taxon>
    </lineage>
</organism>
<gene>
    <name evidence="1" type="ORF">K0M31_013985</name>
</gene>
<keyword evidence="2" id="KW-1185">Reference proteome</keyword>
<reference evidence="1" key="1">
    <citation type="submission" date="2021-10" db="EMBL/GenBank/DDBJ databases">
        <title>Melipona bicolor Genome sequencing and assembly.</title>
        <authorList>
            <person name="Araujo N.S."/>
            <person name="Arias M.C."/>
        </authorList>
    </citation>
    <scope>NUCLEOTIDE SEQUENCE</scope>
    <source>
        <strain evidence="1">USP_2M_L1-L4_2017</strain>
        <tissue evidence="1">Whole body</tissue>
    </source>
</reference>
<proteinExistence type="predicted"/>
<dbReference type="AlphaFoldDB" id="A0AA40KTP8"/>